<gene>
    <name evidence="3" type="ORF">B4U80_12368</name>
</gene>
<dbReference type="InterPro" id="IPR013783">
    <property type="entry name" value="Ig-like_fold"/>
</dbReference>
<organism evidence="3 4">
    <name type="scientific">Leptotrombidium deliense</name>
    <dbReference type="NCBI Taxonomy" id="299467"/>
    <lineage>
        <taxon>Eukaryota</taxon>
        <taxon>Metazoa</taxon>
        <taxon>Ecdysozoa</taxon>
        <taxon>Arthropoda</taxon>
        <taxon>Chelicerata</taxon>
        <taxon>Arachnida</taxon>
        <taxon>Acari</taxon>
        <taxon>Acariformes</taxon>
        <taxon>Trombidiformes</taxon>
        <taxon>Prostigmata</taxon>
        <taxon>Anystina</taxon>
        <taxon>Parasitengona</taxon>
        <taxon>Trombiculoidea</taxon>
        <taxon>Trombiculidae</taxon>
        <taxon>Leptotrombidium</taxon>
    </lineage>
</organism>
<dbReference type="InterPro" id="IPR008465">
    <property type="entry name" value="DAG1_C"/>
</dbReference>
<dbReference type="VEuPathDB" id="VectorBase:LDEU013006"/>
<dbReference type="Pfam" id="PF05454">
    <property type="entry name" value="DAG1"/>
    <property type="match status" value="1"/>
</dbReference>
<feature type="non-terminal residue" evidence="3">
    <location>
        <position position="304"/>
    </location>
</feature>
<dbReference type="InterPro" id="IPR030398">
    <property type="entry name" value="SEA_DG_dom"/>
</dbReference>
<dbReference type="InterPro" id="IPR015919">
    <property type="entry name" value="Cadherin-like_sf"/>
</dbReference>
<evidence type="ECO:0000256" key="1">
    <source>
        <dbReference type="SAM" id="MobiDB-lite"/>
    </source>
</evidence>
<accession>A0A443RUX6</accession>
<dbReference type="AlphaFoldDB" id="A0A443RUX6"/>
<evidence type="ECO:0000313" key="4">
    <source>
        <dbReference type="Proteomes" id="UP000288716"/>
    </source>
</evidence>
<dbReference type="GO" id="GO:0002009">
    <property type="term" value="P:morphogenesis of an epithelium"/>
    <property type="evidence" value="ECO:0007669"/>
    <property type="project" value="TreeGrafter"/>
</dbReference>
<dbReference type="GO" id="GO:0005509">
    <property type="term" value="F:calcium ion binding"/>
    <property type="evidence" value="ECO:0007669"/>
    <property type="project" value="InterPro"/>
</dbReference>
<comment type="caution">
    <text evidence="3">The sequence shown here is derived from an EMBL/GenBank/DDBJ whole genome shotgun (WGS) entry which is preliminary data.</text>
</comment>
<protein>
    <submittedName>
        <fullName evidence="3">Dystroglycan-like protein</fullName>
    </submittedName>
</protein>
<dbReference type="GO" id="GO:0021675">
    <property type="term" value="P:nerve development"/>
    <property type="evidence" value="ECO:0007669"/>
    <property type="project" value="TreeGrafter"/>
</dbReference>
<dbReference type="GO" id="GO:0042383">
    <property type="term" value="C:sarcolemma"/>
    <property type="evidence" value="ECO:0007669"/>
    <property type="project" value="TreeGrafter"/>
</dbReference>
<dbReference type="STRING" id="299467.A0A443RUX6"/>
<evidence type="ECO:0000313" key="3">
    <source>
        <dbReference type="EMBL" id="RWS19034.1"/>
    </source>
</evidence>
<dbReference type="PROSITE" id="PS51699">
    <property type="entry name" value="SEA_DG"/>
    <property type="match status" value="1"/>
</dbReference>
<sequence length="304" mass="34246">DLLTTTPSFAVSSTSVLEPTSDLGITDVEPDILKPTYVISPSQSVSFGPSTSVVEVSSEDSQTSTTPMTTTKSTTSKYPNRGPSIHKRIQKLSLTAGKYWRYYIPSETFFDSGDGNTRSLKLTFLIFDLHSDREDSPPADYWIQFDHENQYSFALPTEKNVGKHKFTLVAVDSKGEPVTELLEVHVRQHPSSRAFHHTFTLYHVRWDSYKYPLLIEAVSKLARKVVRVFGDNNLNSFTVQSIEHSESTFTVSWTNSSLPAYPCPKEIIHSLYGKIADLTKPTEGISANPSRYLYKVTFPEFEIQ</sequence>
<feature type="region of interest" description="Disordered" evidence="1">
    <location>
        <begin position="55"/>
        <end position="82"/>
    </location>
</feature>
<dbReference type="Gene3D" id="2.60.40.10">
    <property type="entry name" value="Immunoglobulins"/>
    <property type="match status" value="1"/>
</dbReference>
<dbReference type="OrthoDB" id="5990676at2759"/>
<evidence type="ECO:0000259" key="2">
    <source>
        <dbReference type="PROSITE" id="PS51699"/>
    </source>
</evidence>
<keyword evidence="4" id="KW-1185">Reference proteome</keyword>
<reference evidence="3 4" key="1">
    <citation type="journal article" date="2018" name="Gigascience">
        <title>Genomes of trombidid mites reveal novel predicted allergens and laterally-transferred genes associated with secondary metabolism.</title>
        <authorList>
            <person name="Dong X."/>
            <person name="Chaisiri K."/>
            <person name="Xia D."/>
            <person name="Armstrong S.D."/>
            <person name="Fang Y."/>
            <person name="Donnelly M.J."/>
            <person name="Kadowaki T."/>
            <person name="McGarry J.W."/>
            <person name="Darby A.C."/>
            <person name="Makepeace B.L."/>
        </authorList>
    </citation>
    <scope>NUCLEOTIDE SEQUENCE [LARGE SCALE GENOMIC DNA]</scope>
    <source>
        <strain evidence="3">UoL-UT</strain>
    </source>
</reference>
<feature type="compositionally biased region" description="Low complexity" evidence="1">
    <location>
        <begin position="55"/>
        <end position="76"/>
    </location>
</feature>
<feature type="non-terminal residue" evidence="3">
    <location>
        <position position="1"/>
    </location>
</feature>
<dbReference type="GO" id="GO:0007411">
    <property type="term" value="P:axon guidance"/>
    <property type="evidence" value="ECO:0007669"/>
    <property type="project" value="TreeGrafter"/>
</dbReference>
<dbReference type="GO" id="GO:0043236">
    <property type="term" value="F:laminin binding"/>
    <property type="evidence" value="ECO:0007669"/>
    <property type="project" value="TreeGrafter"/>
</dbReference>
<dbReference type="Proteomes" id="UP000288716">
    <property type="component" value="Unassembled WGS sequence"/>
</dbReference>
<feature type="domain" description="Peptidase S72" evidence="2">
    <location>
        <begin position="189"/>
        <end position="304"/>
    </location>
</feature>
<name>A0A443RUX6_9ACAR</name>
<proteinExistence type="predicted"/>
<dbReference type="PANTHER" id="PTHR21559:SF21">
    <property type="entry name" value="DYSTROGLYCAN 1"/>
    <property type="match status" value="1"/>
</dbReference>
<dbReference type="GO" id="GO:0016011">
    <property type="term" value="C:dystroglycan complex"/>
    <property type="evidence" value="ECO:0007669"/>
    <property type="project" value="TreeGrafter"/>
</dbReference>
<dbReference type="EMBL" id="NCKV01030976">
    <property type="protein sequence ID" value="RWS19034.1"/>
    <property type="molecule type" value="Genomic_DNA"/>
</dbReference>
<dbReference type="PANTHER" id="PTHR21559">
    <property type="entry name" value="DYSTROGLYCAN-RELATED"/>
    <property type="match status" value="1"/>
</dbReference>
<dbReference type="SUPFAM" id="SSF49313">
    <property type="entry name" value="Cadherin-like"/>
    <property type="match status" value="1"/>
</dbReference>